<dbReference type="GO" id="GO:0005875">
    <property type="term" value="C:microtubule associated complex"/>
    <property type="evidence" value="ECO:0007669"/>
    <property type="project" value="TreeGrafter"/>
</dbReference>
<dbReference type="SMART" id="SM00320">
    <property type="entry name" value="WD40"/>
    <property type="match status" value="7"/>
</dbReference>
<dbReference type="Pfam" id="PF23204">
    <property type="entry name" value="KIF21A_2nd"/>
    <property type="match status" value="1"/>
</dbReference>
<comment type="subcellular location">
    <subcellularLocation>
        <location evidence="3">Cell projection</location>
        <location evidence="3">Axon</location>
    </subcellularLocation>
    <subcellularLocation>
        <location evidence="2">Cell projection</location>
        <location evidence="2">Dendrite</location>
    </subcellularLocation>
    <subcellularLocation>
        <location evidence="4">Cell projection</location>
        <location evidence="4">Growth cone</location>
    </subcellularLocation>
    <subcellularLocation>
        <location evidence="1">Cytoplasm</location>
        <location evidence="1">Cytoskeleton</location>
    </subcellularLocation>
</comment>
<dbReference type="GO" id="GO:0003777">
    <property type="term" value="F:microtubule motor activity"/>
    <property type="evidence" value="ECO:0007669"/>
    <property type="project" value="InterPro"/>
</dbReference>
<dbReference type="Gene3D" id="3.40.850.10">
    <property type="entry name" value="Kinesin motor domain"/>
    <property type="match status" value="1"/>
</dbReference>
<evidence type="ECO:0000313" key="21">
    <source>
        <dbReference type="Ensembl" id="ENSSAUP00010065848.1"/>
    </source>
</evidence>
<evidence type="ECO:0000256" key="10">
    <source>
        <dbReference type="ARBA" id="ARBA00022741"/>
    </source>
</evidence>
<evidence type="ECO:0000256" key="18">
    <source>
        <dbReference type="SAM" id="Coils"/>
    </source>
</evidence>
<feature type="repeat" description="WD" evidence="16">
    <location>
        <begin position="1475"/>
        <end position="1505"/>
    </location>
</feature>
<dbReference type="PANTHER" id="PTHR47969">
    <property type="entry name" value="CHROMOSOME-ASSOCIATED KINESIN KIF4A-RELATED"/>
    <property type="match status" value="1"/>
</dbReference>
<dbReference type="GO" id="GO:0007052">
    <property type="term" value="P:mitotic spindle organization"/>
    <property type="evidence" value="ECO:0007669"/>
    <property type="project" value="TreeGrafter"/>
</dbReference>
<dbReference type="InterPro" id="IPR027640">
    <property type="entry name" value="Kinesin-like_fam"/>
</dbReference>
<reference evidence="21" key="1">
    <citation type="submission" date="2021-04" db="EMBL/GenBank/DDBJ databases">
        <authorList>
            <consortium name="Wellcome Sanger Institute Data Sharing"/>
        </authorList>
    </citation>
    <scope>NUCLEOTIDE SEQUENCE [LARGE SCALE GENOMIC DNA]</scope>
</reference>
<gene>
    <name evidence="21" type="primary">KIF21A</name>
</gene>
<evidence type="ECO:0000256" key="5">
    <source>
        <dbReference type="ARBA" id="ARBA00022490"/>
    </source>
</evidence>
<feature type="coiled-coil region" evidence="18">
    <location>
        <begin position="853"/>
        <end position="915"/>
    </location>
</feature>
<evidence type="ECO:0000256" key="16">
    <source>
        <dbReference type="PROSITE-ProRule" id="PRU00221"/>
    </source>
</evidence>
<keyword evidence="5" id="KW-0963">Cytoplasm</keyword>
<keyword evidence="10 17" id="KW-0547">Nucleotide-binding</keyword>
<dbReference type="GO" id="GO:0030425">
    <property type="term" value="C:dendrite"/>
    <property type="evidence" value="ECO:0007669"/>
    <property type="project" value="UniProtKB-SubCell"/>
</dbReference>
<feature type="repeat" description="WD" evidence="16">
    <location>
        <begin position="1200"/>
        <end position="1239"/>
    </location>
</feature>
<keyword evidence="7 16" id="KW-0853">WD repeat</keyword>
<protein>
    <submittedName>
        <fullName evidence="21">Kinesin family member 21A</fullName>
    </submittedName>
</protein>
<dbReference type="GO" id="GO:0051231">
    <property type="term" value="P:spindle elongation"/>
    <property type="evidence" value="ECO:0007669"/>
    <property type="project" value="TreeGrafter"/>
</dbReference>
<keyword evidence="8" id="KW-0493">Microtubule</keyword>
<dbReference type="PROSITE" id="PS50067">
    <property type="entry name" value="KINESIN_MOTOR_2"/>
    <property type="match status" value="1"/>
</dbReference>
<feature type="region of interest" description="Disordered" evidence="19">
    <location>
        <begin position="538"/>
        <end position="585"/>
    </location>
</feature>
<dbReference type="InterPro" id="IPR036961">
    <property type="entry name" value="Kinesin_motor_dom_sf"/>
</dbReference>
<feature type="compositionally biased region" description="Low complexity" evidence="19">
    <location>
        <begin position="1113"/>
        <end position="1125"/>
    </location>
</feature>
<dbReference type="FunFam" id="2.130.10.10:FF:000164">
    <property type="entry name" value="Kinesin family member 21A"/>
    <property type="match status" value="1"/>
</dbReference>
<keyword evidence="6" id="KW-0597">Phosphoprotein</keyword>
<dbReference type="InterPro" id="IPR036322">
    <property type="entry name" value="WD40_repeat_dom_sf"/>
</dbReference>
<dbReference type="CDD" id="cd01372">
    <property type="entry name" value="KISc_KIF4"/>
    <property type="match status" value="1"/>
</dbReference>
<feature type="repeat" description="WD" evidence="16">
    <location>
        <begin position="1392"/>
        <end position="1431"/>
    </location>
</feature>
<evidence type="ECO:0000256" key="1">
    <source>
        <dbReference type="ARBA" id="ARBA00004245"/>
    </source>
</evidence>
<dbReference type="SUPFAM" id="SSF52540">
    <property type="entry name" value="P-loop containing nucleoside triphosphate hydrolases"/>
    <property type="match status" value="1"/>
</dbReference>
<feature type="compositionally biased region" description="Acidic residues" evidence="19">
    <location>
        <begin position="551"/>
        <end position="580"/>
    </location>
</feature>
<dbReference type="PRINTS" id="PR00380">
    <property type="entry name" value="KINESINHEAVY"/>
</dbReference>
<feature type="compositionally biased region" description="Basic residues" evidence="19">
    <location>
        <begin position="538"/>
        <end position="547"/>
    </location>
</feature>
<dbReference type="InterPro" id="IPR001680">
    <property type="entry name" value="WD40_rpt"/>
</dbReference>
<dbReference type="InterPro" id="IPR019775">
    <property type="entry name" value="WD40_repeat_CS"/>
</dbReference>
<accession>A0A671YSP1</accession>
<dbReference type="GO" id="GO:0005874">
    <property type="term" value="C:microtubule"/>
    <property type="evidence" value="ECO:0007669"/>
    <property type="project" value="UniProtKB-KW"/>
</dbReference>
<dbReference type="GO" id="GO:0007018">
    <property type="term" value="P:microtubule-based movement"/>
    <property type="evidence" value="ECO:0007669"/>
    <property type="project" value="InterPro"/>
</dbReference>
<dbReference type="Ensembl" id="ENSSAUT00010068966.1">
    <property type="protein sequence ID" value="ENSSAUP00010065848.1"/>
    <property type="gene ID" value="ENSSAUG00010025673.1"/>
</dbReference>
<dbReference type="PROSITE" id="PS50294">
    <property type="entry name" value="WD_REPEATS_REGION"/>
    <property type="match status" value="2"/>
</dbReference>
<keyword evidence="14" id="KW-0206">Cytoskeleton</keyword>
<dbReference type="PROSITE" id="PS50082">
    <property type="entry name" value="WD_REPEATS_2"/>
    <property type="match status" value="3"/>
</dbReference>
<evidence type="ECO:0000256" key="14">
    <source>
        <dbReference type="ARBA" id="ARBA00023212"/>
    </source>
</evidence>
<feature type="region of interest" description="Disordered" evidence="19">
    <location>
        <begin position="781"/>
        <end position="800"/>
    </location>
</feature>
<evidence type="ECO:0000313" key="22">
    <source>
        <dbReference type="Proteomes" id="UP000472265"/>
    </source>
</evidence>
<feature type="domain" description="Kinesin motor" evidence="20">
    <location>
        <begin position="10"/>
        <end position="361"/>
    </location>
</feature>
<dbReference type="GO" id="GO:0008017">
    <property type="term" value="F:microtubule binding"/>
    <property type="evidence" value="ECO:0007669"/>
    <property type="project" value="InterPro"/>
</dbReference>
<dbReference type="CDD" id="cd00200">
    <property type="entry name" value="WD40"/>
    <property type="match status" value="1"/>
</dbReference>
<feature type="binding site" evidence="17">
    <location>
        <begin position="89"/>
        <end position="96"/>
    </location>
    <ligand>
        <name>ATP</name>
        <dbReference type="ChEBI" id="CHEBI:30616"/>
    </ligand>
</feature>
<evidence type="ECO:0000256" key="9">
    <source>
        <dbReference type="ARBA" id="ARBA00022737"/>
    </source>
</evidence>
<feature type="region of interest" description="Disordered" evidence="19">
    <location>
        <begin position="1097"/>
        <end position="1171"/>
    </location>
</feature>
<evidence type="ECO:0000256" key="19">
    <source>
        <dbReference type="SAM" id="MobiDB-lite"/>
    </source>
</evidence>
<dbReference type="PROSITE" id="PS00411">
    <property type="entry name" value="KINESIN_MOTOR_1"/>
    <property type="match status" value="1"/>
</dbReference>
<evidence type="ECO:0000259" key="20">
    <source>
        <dbReference type="PROSITE" id="PS50067"/>
    </source>
</evidence>
<dbReference type="Pfam" id="PF23203">
    <property type="entry name" value="KIF21A"/>
    <property type="match status" value="1"/>
</dbReference>
<evidence type="ECO:0000256" key="3">
    <source>
        <dbReference type="ARBA" id="ARBA00004489"/>
    </source>
</evidence>
<dbReference type="InterPro" id="IPR056532">
    <property type="entry name" value="KIF21A/B_hel_2"/>
</dbReference>
<dbReference type="PANTHER" id="PTHR47969:SF31">
    <property type="entry name" value="KINESIN FAMILY MEMBER 21A"/>
    <property type="match status" value="1"/>
</dbReference>
<dbReference type="Pfam" id="PF00400">
    <property type="entry name" value="WD40"/>
    <property type="match status" value="3"/>
</dbReference>
<dbReference type="SUPFAM" id="SSF50978">
    <property type="entry name" value="WD40 repeat-like"/>
    <property type="match status" value="1"/>
</dbReference>
<dbReference type="Proteomes" id="UP000472265">
    <property type="component" value="Chromosome 14"/>
</dbReference>
<dbReference type="GO" id="GO:0005524">
    <property type="term" value="F:ATP binding"/>
    <property type="evidence" value="ECO:0007669"/>
    <property type="project" value="UniProtKB-UniRule"/>
</dbReference>
<evidence type="ECO:0000256" key="11">
    <source>
        <dbReference type="ARBA" id="ARBA00022840"/>
    </source>
</evidence>
<dbReference type="InterPro" id="IPR001752">
    <property type="entry name" value="Kinesin_motor_dom"/>
</dbReference>
<dbReference type="InterPro" id="IPR015943">
    <property type="entry name" value="WD40/YVTN_repeat-like_dom_sf"/>
</dbReference>
<keyword evidence="13 17" id="KW-0505">Motor protein</keyword>
<reference evidence="21" key="3">
    <citation type="submission" date="2025-09" db="UniProtKB">
        <authorList>
            <consortium name="Ensembl"/>
        </authorList>
    </citation>
    <scope>IDENTIFICATION</scope>
</reference>
<organism evidence="21 22">
    <name type="scientific">Sparus aurata</name>
    <name type="common">Gilthead sea bream</name>
    <dbReference type="NCBI Taxonomy" id="8175"/>
    <lineage>
        <taxon>Eukaryota</taxon>
        <taxon>Metazoa</taxon>
        <taxon>Chordata</taxon>
        <taxon>Craniata</taxon>
        <taxon>Vertebrata</taxon>
        <taxon>Euteleostomi</taxon>
        <taxon>Actinopterygii</taxon>
        <taxon>Neopterygii</taxon>
        <taxon>Teleostei</taxon>
        <taxon>Neoteleostei</taxon>
        <taxon>Acanthomorphata</taxon>
        <taxon>Eupercaria</taxon>
        <taxon>Spariformes</taxon>
        <taxon>Sparidae</taxon>
        <taxon>Sparus</taxon>
    </lineage>
</organism>
<dbReference type="InterPro" id="IPR056533">
    <property type="entry name" value="KIF21A/B_hel_1"/>
</dbReference>
<dbReference type="SMART" id="SM00129">
    <property type="entry name" value="KISc"/>
    <property type="match status" value="1"/>
</dbReference>
<dbReference type="SUPFAM" id="SSF46579">
    <property type="entry name" value="Prefoldin"/>
    <property type="match status" value="1"/>
</dbReference>
<dbReference type="InterPro" id="IPR019821">
    <property type="entry name" value="Kinesin_motor_CS"/>
</dbReference>
<evidence type="ECO:0000256" key="6">
    <source>
        <dbReference type="ARBA" id="ARBA00022553"/>
    </source>
</evidence>
<evidence type="ECO:0000256" key="17">
    <source>
        <dbReference type="PROSITE-ProRule" id="PRU00283"/>
    </source>
</evidence>
<name>A0A671YSP1_SPAAU</name>
<keyword evidence="9" id="KW-0677">Repeat</keyword>
<dbReference type="Gene3D" id="2.130.10.10">
    <property type="entry name" value="YVTN repeat-like/Quinoprotein amine dehydrogenase"/>
    <property type="match status" value="2"/>
</dbReference>
<comment type="similarity">
    <text evidence="17">Belongs to the TRAFAC class myosin-kinesin ATPase superfamily. Kinesin family.</text>
</comment>
<dbReference type="GO" id="GO:0030426">
    <property type="term" value="C:growth cone"/>
    <property type="evidence" value="ECO:0007669"/>
    <property type="project" value="UniProtKB-SubCell"/>
</dbReference>
<evidence type="ECO:0000256" key="7">
    <source>
        <dbReference type="ARBA" id="ARBA00022574"/>
    </source>
</evidence>
<evidence type="ECO:0000256" key="15">
    <source>
        <dbReference type="ARBA" id="ARBA00023273"/>
    </source>
</evidence>
<proteinExistence type="inferred from homology"/>
<feature type="coiled-coil region" evidence="18">
    <location>
        <begin position="588"/>
        <end position="775"/>
    </location>
</feature>
<evidence type="ECO:0000256" key="13">
    <source>
        <dbReference type="ARBA" id="ARBA00023175"/>
    </source>
</evidence>
<keyword evidence="12 18" id="KW-0175">Coiled coil</keyword>
<evidence type="ECO:0000256" key="4">
    <source>
        <dbReference type="ARBA" id="ARBA00004624"/>
    </source>
</evidence>
<reference evidence="21" key="2">
    <citation type="submission" date="2025-08" db="UniProtKB">
        <authorList>
            <consortium name="Ensembl"/>
        </authorList>
    </citation>
    <scope>IDENTIFICATION</scope>
</reference>
<evidence type="ECO:0000256" key="2">
    <source>
        <dbReference type="ARBA" id="ARBA00004279"/>
    </source>
</evidence>
<sequence>MSGGGPDESSVRVALRIRPQLAKEKIEGCHICTFVMPGEPQVVLGKDKAFTYDHVFDMDTQQETIYNHCTEKLIEGCFEGYNATIFAYGQTGSGKTYTMGTGFDVNIGEEELGIIPRAVNHLFRGIEERIQAATEQGKPVPEFKINAQFLELYNEEVLDLFDSTRDIEARKQRSNIKIHEDANGGIYTVGVTTRTVNSAAEMIQCLKLGALSRTTASTQMNVQSSRSHAIFTIHLSLVKKYNRLTNNSEINEFETLTAKFHFVDLAGSERLKRTGATGDRAKEGISINCGLLALGNVISALGDRSKRSTHVPYRDSKLTRLLQDSLGGNSQTMMIACISPSDRDFMETLNTLKYANRARNIKNKVVVNQDRASQQISALRTEIARLQMELMEYKTGKRMVGEDGMEGINDLVHENSMLQTENNNLRVRVKAMQETIDAQRTRLTHYLSNQANQALAKAGEGNEEIANMIQNYIKEIEELRAKLLESEAVSENLRKTLSRASTRSSLYGGPSSFSSALLAPEKEASDVIEMAKKDLQKLKKKEKKKKKSDHEEGEDADEEDDSEEAGDETSEESETEELDEKENVQADLANITCEIAIKQKLIDELENSQRRLHTLRQQYEQKLMMLQNKIKDTQLERDRVLHNMGSVETGTEEKAKKIKVEYERKLSSMNKELQKLQSAQKEHARLLKNQSQYEKQLKKLQLDVTEMKKTKVSLMRQMKDQQERNRAAECRRNREIASLKKDQRRHQLKQMEAQKRQQELVLRRKNEEVTALRRQVRPVSGKVSRKVSLPEPLQEPSHRATPARMHTYGVASSNGARSSPVRMGSAYLSRTARAKWQSLERRVSDIIMQRMTISNMESDMNRLLKQREELTRRRERVSRKREKMAVEGADADRSLASLNEELESLSANIDYINDSIADCQANIMQMEEAKEEGDTVDVTAVISSCNLSEARFLLDHFMNMAINKGLQASQKDSQLKVMEGRLKQTEINSATQNQLLFHMLKEKAEINPELDALLGSALQGGKTPTDHLNMSSTFTFLINLMKLCGETKQRSKARRRTTTQMELLYASSGDLSCESPTGDFSAPLLPLSERLEAPTDMQGHALGHTPDREQTVSPSALSASGSRSPTGTERRQLERSPLSRRRVQEKGSTVTHIPAPIHTSPHNTTEAKTKGSDYKSLGVINPVTAPKNSRGAKLQCVYVAEGHTKPVLCVDATDDLLFTGSKDRTCKVWNLVTGQEIMSLADHPSSVVSVRYTSSLVFTVSTAYIKVWDIRDSAKCIRTLTSSGQVGSGDVCSSARSLSIPPGESQINQISLNPSGSFLYAAAGNAVRMWDLRKFVSTGKLTGHLGPVMCLTVDKLGSGQDVVLTGSKDHHIKMYEVAEGAQGSLSSSHTFDPTHQDSVESLAVHRDVLYSGSRDYYIKKWDLASKQLLQQSASAQADWVSALGVVPGSPVLLSGCRGGLLRLWHVDSLAPLGEVRGHDSPINGLATNGSQLFTASDDRTVKVWEAKGPLEEGVH</sequence>
<keyword evidence="22" id="KW-1185">Reference proteome</keyword>
<dbReference type="Pfam" id="PF25764">
    <property type="entry name" value="KIF21A_4th"/>
    <property type="match status" value="1"/>
</dbReference>
<keyword evidence="15" id="KW-0966">Cell projection</keyword>
<dbReference type="Pfam" id="PF00225">
    <property type="entry name" value="Kinesin"/>
    <property type="match status" value="1"/>
</dbReference>
<dbReference type="GeneTree" id="ENSGT00940000155323"/>
<evidence type="ECO:0000256" key="8">
    <source>
        <dbReference type="ARBA" id="ARBA00022701"/>
    </source>
</evidence>
<dbReference type="InterPro" id="IPR027417">
    <property type="entry name" value="P-loop_NTPase"/>
</dbReference>
<evidence type="ECO:0000256" key="12">
    <source>
        <dbReference type="ARBA" id="ARBA00023054"/>
    </source>
</evidence>
<dbReference type="PROSITE" id="PS00678">
    <property type="entry name" value="WD_REPEATS_1"/>
    <property type="match status" value="1"/>
</dbReference>
<keyword evidence="11 17" id="KW-0067">ATP-binding</keyword>
<dbReference type="FunFam" id="3.40.850.10:FF:000011">
    <property type="entry name" value="Kinesin family member 21A"/>
    <property type="match status" value="1"/>
</dbReference>
<feature type="coiled-coil region" evidence="18">
    <location>
        <begin position="369"/>
        <end position="496"/>
    </location>
</feature>